<protein>
    <recommendedName>
        <fullName evidence="7">Cyclin-like domain-containing protein</fullName>
    </recommendedName>
</protein>
<dbReference type="InterPro" id="IPR039361">
    <property type="entry name" value="Cyclin"/>
</dbReference>
<comment type="caution">
    <text evidence="8">The sequence shown here is derived from an EMBL/GenBank/DDBJ whole genome shotgun (WGS) entry which is preliminary data.</text>
</comment>
<dbReference type="Gene3D" id="1.10.472.10">
    <property type="entry name" value="Cyclin-like"/>
    <property type="match status" value="2"/>
</dbReference>
<dbReference type="InterPro" id="IPR006671">
    <property type="entry name" value="Cyclin_N"/>
</dbReference>
<keyword evidence="6" id="KW-0812">Transmembrane</keyword>
<evidence type="ECO:0000259" key="7">
    <source>
        <dbReference type="SMART" id="SM00385"/>
    </source>
</evidence>
<dbReference type="InterPro" id="IPR013763">
    <property type="entry name" value="Cyclin-like_dom"/>
</dbReference>
<keyword evidence="2 4" id="KW-0195">Cyclin</keyword>
<dbReference type="SMART" id="SM00385">
    <property type="entry name" value="CYCLIN"/>
    <property type="match status" value="1"/>
</dbReference>
<dbReference type="SUPFAM" id="SSF47954">
    <property type="entry name" value="Cyclin-like"/>
    <property type="match status" value="2"/>
</dbReference>
<name>A0A9D4P520_DERFA</name>
<keyword evidence="3" id="KW-0131">Cell cycle</keyword>
<proteinExistence type="inferred from homology"/>
<evidence type="ECO:0000256" key="2">
    <source>
        <dbReference type="ARBA" id="ARBA00023127"/>
    </source>
</evidence>
<feature type="region of interest" description="Disordered" evidence="5">
    <location>
        <begin position="319"/>
        <end position="397"/>
    </location>
</feature>
<organism evidence="8">
    <name type="scientific">Dermatophagoides farinae</name>
    <name type="common">American house dust mite</name>
    <dbReference type="NCBI Taxonomy" id="6954"/>
    <lineage>
        <taxon>Eukaryota</taxon>
        <taxon>Metazoa</taxon>
        <taxon>Ecdysozoa</taxon>
        <taxon>Arthropoda</taxon>
        <taxon>Chelicerata</taxon>
        <taxon>Arachnida</taxon>
        <taxon>Acari</taxon>
        <taxon>Acariformes</taxon>
        <taxon>Sarcoptiformes</taxon>
        <taxon>Astigmata</taxon>
        <taxon>Psoroptidia</taxon>
        <taxon>Analgoidea</taxon>
        <taxon>Pyroglyphidae</taxon>
        <taxon>Dermatophagoidinae</taxon>
        <taxon>Dermatophagoides</taxon>
    </lineage>
</organism>
<keyword evidence="6" id="KW-0472">Membrane</keyword>
<dbReference type="GO" id="GO:0051301">
    <property type="term" value="P:cell division"/>
    <property type="evidence" value="ECO:0007669"/>
    <property type="project" value="UniProtKB-KW"/>
</dbReference>
<evidence type="ECO:0000256" key="3">
    <source>
        <dbReference type="ARBA" id="ARBA00023306"/>
    </source>
</evidence>
<feature type="transmembrane region" description="Helical" evidence="6">
    <location>
        <begin position="806"/>
        <end position="823"/>
    </location>
</feature>
<dbReference type="AlphaFoldDB" id="A0A9D4P520"/>
<evidence type="ECO:0000256" key="6">
    <source>
        <dbReference type="SAM" id="Phobius"/>
    </source>
</evidence>
<feature type="compositionally biased region" description="Polar residues" evidence="5">
    <location>
        <begin position="68"/>
        <end position="79"/>
    </location>
</feature>
<keyword evidence="1" id="KW-0132">Cell division</keyword>
<reference evidence="8" key="2">
    <citation type="journal article" date="2021" name="World Allergy Organ. J.">
        <title>Chromosome-level assembly of Dermatophagoides farinae genome and transcriptome reveals two novel allergens Der f 37 and Der f 39.</title>
        <authorList>
            <person name="Chen J."/>
            <person name="Cai Z."/>
            <person name="Fan D."/>
            <person name="Hu J."/>
            <person name="Hou Y."/>
            <person name="He Y."/>
            <person name="Zhang Z."/>
            <person name="Zhao Z."/>
            <person name="Gao P."/>
            <person name="Hu W."/>
            <person name="Sun J."/>
            <person name="Li J."/>
            <person name="Ji K."/>
        </authorList>
    </citation>
    <scope>NUCLEOTIDE SEQUENCE</scope>
    <source>
        <strain evidence="8">JKM2019</strain>
    </source>
</reference>
<dbReference type="Pfam" id="PF00134">
    <property type="entry name" value="Cyclin_N"/>
    <property type="match status" value="1"/>
</dbReference>
<dbReference type="PANTHER" id="PTHR10177">
    <property type="entry name" value="CYCLINS"/>
    <property type="match status" value="1"/>
</dbReference>
<feature type="transmembrane region" description="Helical" evidence="6">
    <location>
        <begin position="897"/>
        <end position="914"/>
    </location>
</feature>
<dbReference type="Proteomes" id="UP000828236">
    <property type="component" value="Unassembled WGS sequence"/>
</dbReference>
<reference evidence="8" key="1">
    <citation type="submission" date="2020-06" db="EMBL/GenBank/DDBJ databases">
        <authorList>
            <person name="Ji K."/>
            <person name="Li J."/>
        </authorList>
    </citation>
    <scope>NUCLEOTIDE SEQUENCE</scope>
    <source>
        <strain evidence="8">JKM2019</strain>
        <tissue evidence="8">Whole body</tissue>
    </source>
</reference>
<sequence>MAIPLPIIIIIIINEEPARTEDISECYGDDEHHHYRTNNRNCRKRKPYDSGDHESQLQQQHQQQLQQTKSNQNRMSISHQQQQQQQLPPQPRQRLAEEPESVISHLDQNLLDDQERILKRMLSIEQRYIPLNVIDAVYRSSTSDINEKTRFELTEWMHEVCEQYKCEPGIFSLSVNYLDRFILAKPTVPKQQLQLAGIVCMLIASKIRQCNTFDLEFLSFASDHAFTVKEILIWEQLILKELSWDVSSIIATDYLDYLLVILSNLLSATATNTCQKPNKQQQQQCNRRNHRIRRYSISNHHQDDVDIGRLRKTVRRMTKNHCSDNENDDDDNTNVSSLRKRKTSIRSLNHPSKRMKSDHRQFTSRHDDDDEPIVYEKQQQQQQQHNSWTNNSNDHQSCSTSTIEAIIRRHANTFIELCSIDITFVSVEPSVIASACVATALQGLDINRNRTTTTSQSSTDMTTKTNTMMMMMTPEQPISTTNYMITTTATTATNNSNSNNSRRHTTVQQANDQQNSTTTIIPNNLYEQFLLAVEKQLGIDSHCIENYAKQIDNLIRNESMTMDRNSMTNNVDDTIATVSPEITSRSSSNHINNNNTNIVPTPPTTATATAMTISIDTNLPTTLMNAHCYQNHYHQHSTVNNNTTSTAATPNNNQNYIHTTFAQVSSAKQLLLNRQQQQQQQQQQVNQQENRYIPHNNHQRSYSLLHDTTNGGPTGQMTTATWLDDLSLKTQPSLTDLLSYLEHEDLYGRHFSSMFYHWIVGYSIHFQLFFFDLFECHQINLTQLILSSTLFFSYIIQCIYLISDAFMSISFTVFIMEFFIVRLKQLSSKSALLLQNPRKLFWYKFHFEYVALYSETAKINSTARSILFFIELLSKSSVVICLLFISQQTKMNAQNTIVALAFMSTFSLVNILYFRVAHMPSYNRICWQSIHRWIARSQWLRMQRNKIQNRLPFRYSLKSCLYSYRR</sequence>
<keyword evidence="6" id="KW-1133">Transmembrane helix</keyword>
<evidence type="ECO:0000256" key="4">
    <source>
        <dbReference type="RuleBase" id="RU000383"/>
    </source>
</evidence>
<feature type="region of interest" description="Disordered" evidence="5">
    <location>
        <begin position="583"/>
        <end position="603"/>
    </location>
</feature>
<feature type="compositionally biased region" description="Basic and acidic residues" evidence="5">
    <location>
        <begin position="358"/>
        <end position="367"/>
    </location>
</feature>
<gene>
    <name evidence="8" type="ORF">HUG17_6600</name>
</gene>
<dbReference type="PROSITE" id="PS00292">
    <property type="entry name" value="CYCLINS"/>
    <property type="match status" value="1"/>
</dbReference>
<feature type="compositionally biased region" description="Low complexity" evidence="5">
    <location>
        <begin position="56"/>
        <end position="67"/>
    </location>
</feature>
<feature type="transmembrane region" description="Helical" evidence="6">
    <location>
        <begin position="866"/>
        <end position="885"/>
    </location>
</feature>
<dbReference type="InterPro" id="IPR048258">
    <property type="entry name" value="Cyclins_cyclin-box"/>
</dbReference>
<feature type="domain" description="Cyclin-like" evidence="7">
    <location>
        <begin position="155"/>
        <end position="240"/>
    </location>
</feature>
<dbReference type="FunFam" id="1.10.472.10:FF:000057">
    <property type="entry name" value="Cyclin N-terminal domain containing 2"/>
    <property type="match status" value="1"/>
</dbReference>
<dbReference type="Pfam" id="PF02984">
    <property type="entry name" value="Cyclin_C"/>
    <property type="match status" value="1"/>
</dbReference>
<evidence type="ECO:0000313" key="8">
    <source>
        <dbReference type="EMBL" id="KAH7644238.1"/>
    </source>
</evidence>
<dbReference type="InterPro" id="IPR004367">
    <property type="entry name" value="Cyclin_C-dom"/>
</dbReference>
<evidence type="ECO:0000256" key="1">
    <source>
        <dbReference type="ARBA" id="ARBA00022618"/>
    </source>
</evidence>
<dbReference type="GO" id="GO:0000278">
    <property type="term" value="P:mitotic cell cycle"/>
    <property type="evidence" value="ECO:0007669"/>
    <property type="project" value="UniProtKB-ARBA"/>
</dbReference>
<feature type="compositionally biased region" description="Polar residues" evidence="5">
    <location>
        <begin position="385"/>
        <end position="397"/>
    </location>
</feature>
<dbReference type="EMBL" id="SDOV01000002">
    <property type="protein sequence ID" value="KAH7644238.1"/>
    <property type="molecule type" value="Genomic_DNA"/>
</dbReference>
<evidence type="ECO:0000256" key="5">
    <source>
        <dbReference type="SAM" id="MobiDB-lite"/>
    </source>
</evidence>
<feature type="region of interest" description="Disordered" evidence="5">
    <location>
        <begin position="38"/>
        <end position="99"/>
    </location>
</feature>
<dbReference type="InterPro" id="IPR036915">
    <property type="entry name" value="Cyclin-like_sf"/>
</dbReference>
<comment type="similarity">
    <text evidence="4">Belongs to the cyclin family.</text>
</comment>
<accession>A0A9D4P520</accession>